<dbReference type="PANTHER" id="PTHR11820">
    <property type="entry name" value="ACYLPYRUVASE"/>
    <property type="match status" value="1"/>
</dbReference>
<dbReference type="EMBL" id="CH408160">
    <property type="protein sequence ID" value="EDK40887.2"/>
    <property type="molecule type" value="Genomic_DNA"/>
</dbReference>
<proteinExistence type="inferred from homology"/>
<dbReference type="OMA" id="NCRKVIC"/>
<keyword evidence="2" id="KW-0479">Metal-binding</keyword>
<dbReference type="FunCoup" id="A5DNY4">
    <property type="interactions" value="472"/>
</dbReference>
<dbReference type="GO" id="GO:0046872">
    <property type="term" value="F:metal ion binding"/>
    <property type="evidence" value="ECO:0007669"/>
    <property type="project" value="UniProtKB-KW"/>
</dbReference>
<dbReference type="SUPFAM" id="SSF56529">
    <property type="entry name" value="FAH"/>
    <property type="match status" value="1"/>
</dbReference>
<accession>A5DNY4</accession>
<feature type="domain" description="Fumarylacetoacetase-like C-terminal" evidence="3">
    <location>
        <begin position="66"/>
        <end position="261"/>
    </location>
</feature>
<dbReference type="Gene3D" id="3.90.850.10">
    <property type="entry name" value="Fumarylacetoacetase-like, C-terminal domain"/>
    <property type="match status" value="1"/>
</dbReference>
<dbReference type="GeneID" id="5124686"/>
<dbReference type="eggNOG" id="KOG1535">
    <property type="taxonomic scope" value="Eukaryota"/>
</dbReference>
<reference evidence="4 5" key="1">
    <citation type="journal article" date="2009" name="Nature">
        <title>Evolution of pathogenicity and sexual reproduction in eight Candida genomes.</title>
        <authorList>
            <person name="Butler G."/>
            <person name="Rasmussen M.D."/>
            <person name="Lin M.F."/>
            <person name="Santos M.A."/>
            <person name="Sakthikumar S."/>
            <person name="Munro C.A."/>
            <person name="Rheinbay E."/>
            <person name="Grabherr M."/>
            <person name="Forche A."/>
            <person name="Reedy J.L."/>
            <person name="Agrafioti I."/>
            <person name="Arnaud M.B."/>
            <person name="Bates S."/>
            <person name="Brown A.J."/>
            <person name="Brunke S."/>
            <person name="Costanzo M.C."/>
            <person name="Fitzpatrick D.A."/>
            <person name="de Groot P.W."/>
            <person name="Harris D."/>
            <person name="Hoyer L.L."/>
            <person name="Hube B."/>
            <person name="Klis F.M."/>
            <person name="Kodira C."/>
            <person name="Lennard N."/>
            <person name="Logue M.E."/>
            <person name="Martin R."/>
            <person name="Neiman A.M."/>
            <person name="Nikolaou E."/>
            <person name="Quail M.A."/>
            <person name="Quinn J."/>
            <person name="Santos M.C."/>
            <person name="Schmitzberger F.F."/>
            <person name="Sherlock G."/>
            <person name="Shah P."/>
            <person name="Silverstein K.A."/>
            <person name="Skrzypek M.S."/>
            <person name="Soll D."/>
            <person name="Staggs R."/>
            <person name="Stansfield I."/>
            <person name="Stumpf M.P."/>
            <person name="Sudbery P.E."/>
            <person name="Srikantha T."/>
            <person name="Zeng Q."/>
            <person name="Berman J."/>
            <person name="Berriman M."/>
            <person name="Heitman J."/>
            <person name="Gow N.A."/>
            <person name="Lorenz M.C."/>
            <person name="Birren B.W."/>
            <person name="Kellis M."/>
            <person name="Cuomo C.A."/>
        </authorList>
    </citation>
    <scope>NUCLEOTIDE SEQUENCE [LARGE SCALE GENOMIC DNA]</scope>
    <source>
        <strain evidence="5">ATCC 6260 / CBS 566 / DSM 6381 / JCM 1539 / NBRC 10279 / NRRL Y-324</strain>
    </source>
</reference>
<dbReference type="STRING" id="294746.A5DNY4"/>
<comment type="similarity">
    <text evidence="1">Belongs to the FAH family.</text>
</comment>
<dbReference type="GO" id="GO:0050163">
    <property type="term" value="F:oxaloacetate tautomerase activity"/>
    <property type="evidence" value="ECO:0007669"/>
    <property type="project" value="EnsemblFungi"/>
</dbReference>
<keyword evidence="5" id="KW-1185">Reference proteome</keyword>
<dbReference type="HOGENOM" id="CLU_028458_5_0_1"/>
<dbReference type="RefSeq" id="XP_001483030.2">
    <property type="nucleotide sequence ID" value="XM_001482980.1"/>
</dbReference>
<evidence type="ECO:0000256" key="1">
    <source>
        <dbReference type="ARBA" id="ARBA00010211"/>
    </source>
</evidence>
<dbReference type="GO" id="GO:0006107">
    <property type="term" value="P:oxaloacetate metabolic process"/>
    <property type="evidence" value="ECO:0007669"/>
    <property type="project" value="EnsemblFungi"/>
</dbReference>
<dbReference type="PANTHER" id="PTHR11820:SF7">
    <property type="entry name" value="ACYLPYRUVASE FAHD1, MITOCHONDRIAL"/>
    <property type="match status" value="1"/>
</dbReference>
<dbReference type="FunFam" id="3.90.850.10:FF:000003">
    <property type="entry name" value="Fumarylacetoacetate hydrolase domain-containing 1"/>
    <property type="match status" value="1"/>
</dbReference>
<gene>
    <name evidence="4" type="ORF">PGUG_04985</name>
</gene>
<evidence type="ECO:0000313" key="4">
    <source>
        <dbReference type="EMBL" id="EDK40887.2"/>
    </source>
</evidence>
<evidence type="ECO:0000256" key="2">
    <source>
        <dbReference type="ARBA" id="ARBA00022723"/>
    </source>
</evidence>
<dbReference type="InParanoid" id="A5DNY4"/>
<dbReference type="OrthoDB" id="74910at2759"/>
<dbReference type="InterPro" id="IPR011234">
    <property type="entry name" value="Fumarylacetoacetase-like_C"/>
</dbReference>
<dbReference type="Pfam" id="PF01557">
    <property type="entry name" value="FAA_hydrolase"/>
    <property type="match status" value="1"/>
</dbReference>
<sequence>MFFKAFWSSRPLGLSMRFDSCIVRSCIVLAGSKPASSSQVFSYFKYFTNEHQDTLMSLNYINNARKILCIGRNYAAHIKELSNATPQQPFFFLKPSSSVLKPNSGPFLVPRGVVVHHEVEVGIVLNRTLRDLPDSFSNEEALECIESYALTIDMTARNVQDEAKKKGLPWSIGKGFDTFLPVSHSIAKKDIPDPYKVELSLSINDKVKQQDTTDLMLFPIHRILSHMSRIMTLEKGDLILTGTPKGVGPVEAGDHVKATLSVDGKVLETIEFDAEQKPGPYEYKEI</sequence>
<dbReference type="InterPro" id="IPR036663">
    <property type="entry name" value="Fumarylacetoacetase_C_sf"/>
</dbReference>
<dbReference type="GO" id="GO:0018773">
    <property type="term" value="F:acetylpyruvate hydrolase activity"/>
    <property type="evidence" value="ECO:0007669"/>
    <property type="project" value="TreeGrafter"/>
</dbReference>
<organism evidence="4 5">
    <name type="scientific">Meyerozyma guilliermondii (strain ATCC 6260 / CBS 566 / DSM 6381 / JCM 1539 / NBRC 10279 / NRRL Y-324)</name>
    <name type="common">Yeast</name>
    <name type="synonym">Candida guilliermondii</name>
    <dbReference type="NCBI Taxonomy" id="294746"/>
    <lineage>
        <taxon>Eukaryota</taxon>
        <taxon>Fungi</taxon>
        <taxon>Dikarya</taxon>
        <taxon>Ascomycota</taxon>
        <taxon>Saccharomycotina</taxon>
        <taxon>Pichiomycetes</taxon>
        <taxon>Debaryomycetaceae</taxon>
        <taxon>Meyerozyma</taxon>
    </lineage>
</organism>
<dbReference type="Proteomes" id="UP000001997">
    <property type="component" value="Unassembled WGS sequence"/>
</dbReference>
<dbReference type="VEuPathDB" id="FungiDB:PGUG_04985"/>
<protein>
    <recommendedName>
        <fullName evidence="3">Fumarylacetoacetase-like C-terminal domain-containing protein</fullName>
    </recommendedName>
</protein>
<dbReference type="AlphaFoldDB" id="A5DNY4"/>
<dbReference type="KEGG" id="pgu:PGUG_04985"/>
<evidence type="ECO:0000259" key="3">
    <source>
        <dbReference type="Pfam" id="PF01557"/>
    </source>
</evidence>
<name>A5DNY4_PICGU</name>
<dbReference type="GO" id="GO:0005739">
    <property type="term" value="C:mitochondrion"/>
    <property type="evidence" value="ECO:0007669"/>
    <property type="project" value="TreeGrafter"/>
</dbReference>
<evidence type="ECO:0000313" key="5">
    <source>
        <dbReference type="Proteomes" id="UP000001997"/>
    </source>
</evidence>